<dbReference type="PROSITE" id="PS51173">
    <property type="entry name" value="CBM2"/>
    <property type="match status" value="1"/>
</dbReference>
<dbReference type="SUPFAM" id="SSF49384">
    <property type="entry name" value="Carbohydrate-binding domain"/>
    <property type="match status" value="1"/>
</dbReference>
<evidence type="ECO:0000256" key="7">
    <source>
        <dbReference type="SAM" id="SignalP"/>
    </source>
</evidence>
<evidence type="ECO:0000256" key="5">
    <source>
        <dbReference type="RuleBase" id="RU004453"/>
    </source>
</evidence>
<dbReference type="InterPro" id="IPR012291">
    <property type="entry name" value="CBM2_carb-bd_dom_sf"/>
</dbReference>
<dbReference type="InterPro" id="IPR001919">
    <property type="entry name" value="CBD2"/>
</dbReference>
<dbReference type="SMART" id="SM00636">
    <property type="entry name" value="Glyco_18"/>
    <property type="match status" value="1"/>
</dbReference>
<name>A0A1C5GL79_9ACTN</name>
<dbReference type="InterPro" id="IPR008965">
    <property type="entry name" value="CBM2/CBM3_carb-bd_dom_sf"/>
</dbReference>
<organism evidence="10 11">
    <name type="scientific">Micromonospora halophytica</name>
    <dbReference type="NCBI Taxonomy" id="47864"/>
    <lineage>
        <taxon>Bacteria</taxon>
        <taxon>Bacillati</taxon>
        <taxon>Actinomycetota</taxon>
        <taxon>Actinomycetes</taxon>
        <taxon>Micromonosporales</taxon>
        <taxon>Micromonosporaceae</taxon>
        <taxon>Micromonospora</taxon>
    </lineage>
</organism>
<feature type="signal peptide" evidence="7">
    <location>
        <begin position="1"/>
        <end position="30"/>
    </location>
</feature>
<feature type="domain" description="GH18" evidence="9">
    <location>
        <begin position="173"/>
        <end position="466"/>
    </location>
</feature>
<evidence type="ECO:0000313" key="10">
    <source>
        <dbReference type="EMBL" id="SCG33861.1"/>
    </source>
</evidence>
<protein>
    <recommendedName>
        <fullName evidence="1">chitinase</fullName>
        <ecNumber evidence="1">3.2.1.14</ecNumber>
    </recommendedName>
</protein>
<dbReference type="PANTHER" id="PTHR45708:SF49">
    <property type="entry name" value="ENDOCHITINASE"/>
    <property type="match status" value="1"/>
</dbReference>
<evidence type="ECO:0000256" key="1">
    <source>
        <dbReference type="ARBA" id="ARBA00012729"/>
    </source>
</evidence>
<evidence type="ECO:0000256" key="3">
    <source>
        <dbReference type="ARBA" id="ARBA00023295"/>
    </source>
</evidence>
<dbReference type="InterPro" id="IPR001223">
    <property type="entry name" value="Glyco_hydro18_cat"/>
</dbReference>
<evidence type="ECO:0000259" key="9">
    <source>
        <dbReference type="PROSITE" id="PS51910"/>
    </source>
</evidence>
<dbReference type="CDD" id="cd02871">
    <property type="entry name" value="GH18_chitinase_D-like"/>
    <property type="match status" value="1"/>
</dbReference>
<sequence length="467" mass="48419">MTRSRSLVISLVTVLAATVGAVWTALPAYAAGPTATFTRTSDWGSGWEGRYTITNGGTSTVTGWTLSFELPAGTTLGTYWDALLTSNGQRHTFTNRSWNGTIAPGAQVSFGFLASGSGVPANCLLNGAPCGDGTDPSPTPTTPTPTPTGPSPSPTTPPPTTTPPPPTDDLPRHLLTGYWHNFDNPAVELRLRDVPGEYDIVAVAFGEATTTPGAVTFAVDPGLAASLGGYTDAQFTADVQTLRSRGKKVILSVGGEAGRVAVNDAASATAFADTVHALIQRYGFDGVDIDLENGLNPTYMAQALRALRAKVGPGLIIAMAPQTIDMQNPAAGYFKLALDIRDILTVVNTQFYNSGAMLGCDQNAAYPQGTVNFIVALACIQLENGLRPDQVGLGLPAGPGAAGGGIVAPSVVNAALDCLARGTNCGSFRPPRTYPGIRGAMTWSVNWDVSNGNGFARTVKPHLATLP</sequence>
<dbReference type="Gene3D" id="3.20.20.80">
    <property type="entry name" value="Glycosidases"/>
    <property type="match status" value="1"/>
</dbReference>
<keyword evidence="11" id="KW-1185">Reference proteome</keyword>
<feature type="chain" id="PRO_5008716858" description="chitinase" evidence="7">
    <location>
        <begin position="31"/>
        <end position="467"/>
    </location>
</feature>
<keyword evidence="2 4" id="KW-0378">Hydrolase</keyword>
<dbReference type="PANTHER" id="PTHR45708">
    <property type="entry name" value="ENDOCHITINASE"/>
    <property type="match status" value="1"/>
</dbReference>
<evidence type="ECO:0000256" key="2">
    <source>
        <dbReference type="ARBA" id="ARBA00022801"/>
    </source>
</evidence>
<proteinExistence type="inferred from homology"/>
<dbReference type="InterPro" id="IPR050542">
    <property type="entry name" value="Glycosyl_Hydrlase18_Chitinase"/>
</dbReference>
<evidence type="ECO:0000259" key="8">
    <source>
        <dbReference type="PROSITE" id="PS51173"/>
    </source>
</evidence>
<dbReference type="GO" id="GO:0008843">
    <property type="term" value="F:endochitinase activity"/>
    <property type="evidence" value="ECO:0007669"/>
    <property type="project" value="UniProtKB-EC"/>
</dbReference>
<dbReference type="PROSITE" id="PS51910">
    <property type="entry name" value="GH18_2"/>
    <property type="match status" value="1"/>
</dbReference>
<dbReference type="InterPro" id="IPR011583">
    <property type="entry name" value="Chitinase_II/V-like_cat"/>
</dbReference>
<dbReference type="GO" id="GO:0005975">
    <property type="term" value="P:carbohydrate metabolic process"/>
    <property type="evidence" value="ECO:0007669"/>
    <property type="project" value="InterPro"/>
</dbReference>
<keyword evidence="7" id="KW-0732">Signal</keyword>
<feature type="compositionally biased region" description="Pro residues" evidence="6">
    <location>
        <begin position="137"/>
        <end position="168"/>
    </location>
</feature>
<dbReference type="OrthoDB" id="5172397at2"/>
<gene>
    <name evidence="10" type="ORF">GA0070560_10162</name>
</gene>
<dbReference type="AlphaFoldDB" id="A0A1C5GL79"/>
<dbReference type="Gene3D" id="2.60.40.290">
    <property type="match status" value="1"/>
</dbReference>
<dbReference type="SUPFAM" id="SSF51445">
    <property type="entry name" value="(Trans)glycosidases"/>
    <property type="match status" value="1"/>
</dbReference>
<dbReference type="InterPro" id="IPR017853">
    <property type="entry name" value="GH"/>
</dbReference>
<evidence type="ECO:0000313" key="11">
    <source>
        <dbReference type="Proteomes" id="UP000199408"/>
    </source>
</evidence>
<dbReference type="EMBL" id="FMDN01000001">
    <property type="protein sequence ID" value="SCG33861.1"/>
    <property type="molecule type" value="Genomic_DNA"/>
</dbReference>
<dbReference type="SMART" id="SM00637">
    <property type="entry name" value="CBD_II"/>
    <property type="match status" value="1"/>
</dbReference>
<feature type="region of interest" description="Disordered" evidence="6">
    <location>
        <begin position="130"/>
        <end position="173"/>
    </location>
</feature>
<dbReference type="STRING" id="47864.GA0070560_10162"/>
<evidence type="ECO:0000256" key="6">
    <source>
        <dbReference type="SAM" id="MobiDB-lite"/>
    </source>
</evidence>
<dbReference type="RefSeq" id="WP_091289826.1">
    <property type="nucleotide sequence ID" value="NZ_FMDN01000001.1"/>
</dbReference>
<dbReference type="Pfam" id="PF00704">
    <property type="entry name" value="Glyco_hydro_18"/>
    <property type="match status" value="1"/>
</dbReference>
<dbReference type="InterPro" id="IPR001579">
    <property type="entry name" value="Glyco_hydro_18_chit_AS"/>
</dbReference>
<comment type="similarity">
    <text evidence="5">Belongs to the glycosyl hydrolase 18 family.</text>
</comment>
<dbReference type="GO" id="GO:0008061">
    <property type="term" value="F:chitin binding"/>
    <property type="evidence" value="ECO:0007669"/>
    <property type="project" value="InterPro"/>
</dbReference>
<dbReference type="PROSITE" id="PS01095">
    <property type="entry name" value="GH18_1"/>
    <property type="match status" value="1"/>
</dbReference>
<reference evidence="11" key="1">
    <citation type="submission" date="2016-06" db="EMBL/GenBank/DDBJ databases">
        <authorList>
            <person name="Varghese N."/>
        </authorList>
    </citation>
    <scope>NUCLEOTIDE SEQUENCE [LARGE SCALE GENOMIC DNA]</scope>
    <source>
        <strain evidence="11">DSM 43171</strain>
    </source>
</reference>
<dbReference type="EC" id="3.2.1.14" evidence="1"/>
<feature type="domain" description="CBM2" evidence="8">
    <location>
        <begin position="26"/>
        <end position="133"/>
    </location>
</feature>
<accession>A0A1C5GL79</accession>
<evidence type="ECO:0000256" key="4">
    <source>
        <dbReference type="RuleBase" id="RU000489"/>
    </source>
</evidence>
<dbReference type="GO" id="GO:0030247">
    <property type="term" value="F:polysaccharide binding"/>
    <property type="evidence" value="ECO:0007669"/>
    <property type="project" value="UniProtKB-UniRule"/>
</dbReference>
<dbReference type="Proteomes" id="UP000199408">
    <property type="component" value="Unassembled WGS sequence"/>
</dbReference>
<keyword evidence="3 4" id="KW-0326">Glycosidase</keyword>
<dbReference type="Pfam" id="PF00553">
    <property type="entry name" value="CBM_2"/>
    <property type="match status" value="1"/>
</dbReference>